<dbReference type="InterPro" id="IPR011006">
    <property type="entry name" value="CheY-like_superfamily"/>
</dbReference>
<dbReference type="PANTHER" id="PTHR44591:SF14">
    <property type="entry name" value="PROTEIN PILG"/>
    <property type="match status" value="1"/>
</dbReference>
<proteinExistence type="predicted"/>
<evidence type="ECO:0000256" key="4">
    <source>
        <dbReference type="SAM" id="MobiDB-lite"/>
    </source>
</evidence>
<dbReference type="GO" id="GO:0000160">
    <property type="term" value="P:phosphorelay signal transduction system"/>
    <property type="evidence" value="ECO:0007669"/>
    <property type="project" value="UniProtKB-KW"/>
</dbReference>
<feature type="region of interest" description="Disordered" evidence="4">
    <location>
        <begin position="199"/>
        <end position="219"/>
    </location>
</feature>
<dbReference type="SMART" id="SM00448">
    <property type="entry name" value="REC"/>
    <property type="match status" value="1"/>
</dbReference>
<reference evidence="6 7" key="1">
    <citation type="journal article" date="2014" name="Int. J. Syst. Evol. Microbiol.">
        <title>Complete genome sequence of Corynebacterium casei LMG S-19264T (=DSM 44701T), isolated from a smear-ripened cheese.</title>
        <authorList>
            <consortium name="US DOE Joint Genome Institute (JGI-PGF)"/>
            <person name="Walter F."/>
            <person name="Albersmeier A."/>
            <person name="Kalinowski J."/>
            <person name="Ruckert C."/>
        </authorList>
    </citation>
    <scope>NUCLEOTIDE SEQUENCE [LARGE SCALE GENOMIC DNA]</scope>
    <source>
        <strain evidence="6 7">CGMCC 1.16330</strain>
    </source>
</reference>
<evidence type="ECO:0000256" key="3">
    <source>
        <dbReference type="PROSITE-ProRule" id="PRU00169"/>
    </source>
</evidence>
<dbReference type="PROSITE" id="PS50110">
    <property type="entry name" value="RESPONSE_REGULATORY"/>
    <property type="match status" value="1"/>
</dbReference>
<keyword evidence="1 3" id="KW-0597">Phosphoprotein</keyword>
<evidence type="ECO:0000256" key="1">
    <source>
        <dbReference type="ARBA" id="ARBA00022553"/>
    </source>
</evidence>
<feature type="domain" description="Response regulatory" evidence="5">
    <location>
        <begin position="75"/>
        <end position="195"/>
    </location>
</feature>
<dbReference type="EMBL" id="BMKS01000001">
    <property type="protein sequence ID" value="GGG18171.1"/>
    <property type="molecule type" value="Genomic_DNA"/>
</dbReference>
<protein>
    <recommendedName>
        <fullName evidence="5">Response regulatory domain-containing protein</fullName>
    </recommendedName>
</protein>
<dbReference type="AlphaFoldDB" id="A0A8J2Z7Y6"/>
<evidence type="ECO:0000313" key="7">
    <source>
        <dbReference type="Proteomes" id="UP000597507"/>
    </source>
</evidence>
<sequence length="219" mass="22856">MREPSCALAPRLQVGGPREGRRAGRFVAPSHNRYVQIGDDAPRWLQTFARGGGADVPAAPGSQMPQPPGPAMGAVVLLAEDEHLLAVLLGDLLEGEGFEVILAADGVEALERAGARHVDVLLTDLDMPRLGGWELIRRLRTDRPCLPVVVMTGRLPSDSGRGGAVGGETPAQAPFALLIKPFAPDHLVETLRRVLAASGAGGGGGAGAQAKRAPLARVW</sequence>
<dbReference type="PANTHER" id="PTHR44591">
    <property type="entry name" value="STRESS RESPONSE REGULATOR PROTEIN 1"/>
    <property type="match status" value="1"/>
</dbReference>
<dbReference type="Pfam" id="PF00072">
    <property type="entry name" value="Response_reg"/>
    <property type="match status" value="1"/>
</dbReference>
<evidence type="ECO:0000313" key="6">
    <source>
        <dbReference type="EMBL" id="GGG18171.1"/>
    </source>
</evidence>
<organism evidence="6 7">
    <name type="scientific">Caldovatus sediminis</name>
    <dbReference type="NCBI Taxonomy" id="2041189"/>
    <lineage>
        <taxon>Bacteria</taxon>
        <taxon>Pseudomonadati</taxon>
        <taxon>Pseudomonadota</taxon>
        <taxon>Alphaproteobacteria</taxon>
        <taxon>Acetobacterales</taxon>
        <taxon>Roseomonadaceae</taxon>
        <taxon>Caldovatus</taxon>
    </lineage>
</organism>
<name>A0A8J2Z7Y6_9PROT</name>
<dbReference type="InterPro" id="IPR050595">
    <property type="entry name" value="Bact_response_regulator"/>
</dbReference>
<feature type="modified residue" description="4-aspartylphosphate" evidence="3">
    <location>
        <position position="124"/>
    </location>
</feature>
<feature type="region of interest" description="Disordered" evidence="4">
    <location>
        <begin position="1"/>
        <end position="23"/>
    </location>
</feature>
<dbReference type="Proteomes" id="UP000597507">
    <property type="component" value="Unassembled WGS sequence"/>
</dbReference>
<evidence type="ECO:0000256" key="2">
    <source>
        <dbReference type="ARBA" id="ARBA00023012"/>
    </source>
</evidence>
<comment type="caution">
    <text evidence="6">The sequence shown here is derived from an EMBL/GenBank/DDBJ whole genome shotgun (WGS) entry which is preliminary data.</text>
</comment>
<dbReference type="InterPro" id="IPR001789">
    <property type="entry name" value="Sig_transdc_resp-reg_receiver"/>
</dbReference>
<evidence type="ECO:0000259" key="5">
    <source>
        <dbReference type="PROSITE" id="PS50110"/>
    </source>
</evidence>
<dbReference type="Gene3D" id="3.40.50.2300">
    <property type="match status" value="1"/>
</dbReference>
<accession>A0A8J2Z7Y6</accession>
<gene>
    <name evidence="6" type="ORF">GCM10010964_03000</name>
</gene>
<keyword evidence="2" id="KW-0902">Two-component regulatory system</keyword>
<dbReference type="SUPFAM" id="SSF52172">
    <property type="entry name" value="CheY-like"/>
    <property type="match status" value="1"/>
</dbReference>
<keyword evidence="7" id="KW-1185">Reference proteome</keyword>